<protein>
    <submittedName>
        <fullName evidence="1">Uncharacterized protein</fullName>
    </submittedName>
</protein>
<dbReference type="EMBL" id="JAQQWE010000007">
    <property type="protein sequence ID" value="KAK7946408.1"/>
    <property type="molecule type" value="Genomic_DNA"/>
</dbReference>
<sequence length="72" mass="8567">MVKYLDAYKRAFFLEYELKYDIYMGRHARSPEEDTEMSEVISKHGMLSCDQTITPKEPYKLPNTELTKIRCL</sequence>
<comment type="caution">
    <text evidence="1">The sequence shown here is derived from an EMBL/GenBank/DDBJ whole genome shotgun (WGS) entry which is preliminary data.</text>
</comment>
<name>A0ABR1Q336_9PEZI</name>
<reference evidence="1 2" key="1">
    <citation type="submission" date="2023-01" db="EMBL/GenBank/DDBJ databases">
        <title>Analysis of 21 Apiospora genomes using comparative genomics revels a genus with tremendous synthesis potential of carbohydrate active enzymes and secondary metabolites.</title>
        <authorList>
            <person name="Sorensen T."/>
        </authorList>
    </citation>
    <scope>NUCLEOTIDE SEQUENCE [LARGE SCALE GENOMIC DNA]</scope>
    <source>
        <strain evidence="1 2">CBS 24483</strain>
    </source>
</reference>
<accession>A0ABR1Q336</accession>
<gene>
    <name evidence="1" type="ORF">PG986_010729</name>
</gene>
<evidence type="ECO:0000313" key="2">
    <source>
        <dbReference type="Proteomes" id="UP001391051"/>
    </source>
</evidence>
<proteinExistence type="predicted"/>
<dbReference type="RefSeq" id="XP_066696442.1">
    <property type="nucleotide sequence ID" value="XM_066846951.1"/>
</dbReference>
<dbReference type="GeneID" id="92080013"/>
<organism evidence="1 2">
    <name type="scientific">Apiospora aurea</name>
    <dbReference type="NCBI Taxonomy" id="335848"/>
    <lineage>
        <taxon>Eukaryota</taxon>
        <taxon>Fungi</taxon>
        <taxon>Dikarya</taxon>
        <taxon>Ascomycota</taxon>
        <taxon>Pezizomycotina</taxon>
        <taxon>Sordariomycetes</taxon>
        <taxon>Xylariomycetidae</taxon>
        <taxon>Amphisphaeriales</taxon>
        <taxon>Apiosporaceae</taxon>
        <taxon>Apiospora</taxon>
    </lineage>
</organism>
<dbReference type="Proteomes" id="UP001391051">
    <property type="component" value="Unassembled WGS sequence"/>
</dbReference>
<evidence type="ECO:0000313" key="1">
    <source>
        <dbReference type="EMBL" id="KAK7946408.1"/>
    </source>
</evidence>
<keyword evidence="2" id="KW-1185">Reference proteome</keyword>